<dbReference type="Pfam" id="PF00589">
    <property type="entry name" value="Phage_integrase"/>
    <property type="match status" value="1"/>
</dbReference>
<comment type="caution">
    <text evidence="6">The sequence shown here is derived from an EMBL/GenBank/DDBJ whole genome shotgun (WGS) entry which is preliminary data.</text>
</comment>
<keyword evidence="2" id="KW-0229">DNA integration</keyword>
<reference evidence="6 7" key="1">
    <citation type="submission" date="2014-01" db="EMBL/GenBank/DDBJ databases">
        <title>Sulfitobacter donghicola JCM 14565 Genome Sequencing.</title>
        <authorList>
            <person name="Lai Q."/>
            <person name="Hong Z."/>
        </authorList>
    </citation>
    <scope>NUCLEOTIDE SEQUENCE [LARGE SCALE GENOMIC DNA]</scope>
    <source>
        <strain evidence="6 7">JCM 14565</strain>
    </source>
</reference>
<name>A0A073ICK0_9RHOB</name>
<keyword evidence="3" id="KW-0238">DNA-binding</keyword>
<dbReference type="STRING" id="1300350.Z948_2502"/>
<dbReference type="Gene3D" id="1.10.150.130">
    <property type="match status" value="1"/>
</dbReference>
<evidence type="ECO:0000256" key="4">
    <source>
        <dbReference type="ARBA" id="ARBA00023172"/>
    </source>
</evidence>
<dbReference type="Gene3D" id="1.10.443.10">
    <property type="entry name" value="Intergrase catalytic core"/>
    <property type="match status" value="1"/>
</dbReference>
<dbReference type="GO" id="GO:0015074">
    <property type="term" value="P:DNA integration"/>
    <property type="evidence" value="ECO:0007669"/>
    <property type="project" value="UniProtKB-KW"/>
</dbReference>
<gene>
    <name evidence="6" type="ORF">DSW25_17250</name>
</gene>
<sequence>MKLPAYVSPSRHGIMYFRWPLPMSSDRKRRSVRISLRTKCPDRAGDLARHLASCGRIIRDNKALARLRQDEMRDMVRSYFMASLDRYVEKLNDTGLPDQTLDLMRQEFDVHEDAGGGYDDLSDLFLDTGTVDSFRASAGLSGAQWAENEPALRHELRKARRDQIKAILSAAERLEGYSYDAAQERPVAPPEAPSVSLGKAVDDFMAESRPQWSSQMANRAQAFLAVMLEHFGSDRSMTEISRQDASALKKIVQALPVNRNTRPETRDLPLSEAIKVAGVQKVSVETINNHMAMFQRFGDWAERHGYAPSNVFDRMKVAKPKKSAPGRKDYTHEQTAKLYAELTQNHAGLVKKDDHKWGALLGLFTGARLNEIAQLALADVCCEDGIWFLNITDDGDDKKRLKANASRRKVPLHSELIKLGFVEWVKSQESKPRLFMSFSYNAKDGYGRNLGRWFNGPFLKGLGMKESGLVFHSLRHTMVERLAKADVPEPLYQDIVGHERQGVTQKYYNKGGHTLAQMQDAIERFSA</sequence>
<dbReference type="InterPro" id="IPR050090">
    <property type="entry name" value="Tyrosine_recombinase_XerCD"/>
</dbReference>
<protein>
    <submittedName>
        <fullName evidence="6">Integrase</fullName>
    </submittedName>
</protein>
<dbReference type="InterPro" id="IPR010998">
    <property type="entry name" value="Integrase_recombinase_N"/>
</dbReference>
<evidence type="ECO:0000259" key="5">
    <source>
        <dbReference type="PROSITE" id="PS51898"/>
    </source>
</evidence>
<evidence type="ECO:0000313" key="7">
    <source>
        <dbReference type="Proteomes" id="UP000027734"/>
    </source>
</evidence>
<organism evidence="6 7">
    <name type="scientific">Sulfitobacter donghicola DSW-25 = KCTC 12864 = JCM 14565</name>
    <dbReference type="NCBI Taxonomy" id="1300350"/>
    <lineage>
        <taxon>Bacteria</taxon>
        <taxon>Pseudomonadati</taxon>
        <taxon>Pseudomonadota</taxon>
        <taxon>Alphaproteobacteria</taxon>
        <taxon>Rhodobacterales</taxon>
        <taxon>Roseobacteraceae</taxon>
        <taxon>Sulfitobacter</taxon>
    </lineage>
</organism>
<dbReference type="OrthoDB" id="7222937at2"/>
<dbReference type="InterPro" id="IPR013762">
    <property type="entry name" value="Integrase-like_cat_sf"/>
</dbReference>
<dbReference type="AlphaFoldDB" id="A0A073ICK0"/>
<evidence type="ECO:0000256" key="3">
    <source>
        <dbReference type="ARBA" id="ARBA00023125"/>
    </source>
</evidence>
<evidence type="ECO:0000256" key="1">
    <source>
        <dbReference type="ARBA" id="ARBA00008857"/>
    </source>
</evidence>
<dbReference type="EMBL" id="JAMC01000009">
    <property type="protein sequence ID" value="KEJ88023.1"/>
    <property type="molecule type" value="Genomic_DNA"/>
</dbReference>
<evidence type="ECO:0000313" key="6">
    <source>
        <dbReference type="EMBL" id="KEJ88023.1"/>
    </source>
</evidence>
<dbReference type="GO" id="GO:0006310">
    <property type="term" value="P:DNA recombination"/>
    <property type="evidence" value="ECO:0007669"/>
    <property type="project" value="UniProtKB-KW"/>
</dbReference>
<dbReference type="InterPro" id="IPR011010">
    <property type="entry name" value="DNA_brk_join_enz"/>
</dbReference>
<dbReference type="Proteomes" id="UP000027734">
    <property type="component" value="Unassembled WGS sequence"/>
</dbReference>
<dbReference type="InterPro" id="IPR002104">
    <property type="entry name" value="Integrase_catalytic"/>
</dbReference>
<dbReference type="SUPFAM" id="SSF56349">
    <property type="entry name" value="DNA breaking-rejoining enzymes"/>
    <property type="match status" value="1"/>
</dbReference>
<feature type="domain" description="Tyr recombinase" evidence="5">
    <location>
        <begin position="325"/>
        <end position="524"/>
    </location>
</feature>
<dbReference type="PROSITE" id="PS51898">
    <property type="entry name" value="TYR_RECOMBINASE"/>
    <property type="match status" value="1"/>
</dbReference>
<keyword evidence="4" id="KW-0233">DNA recombination</keyword>
<keyword evidence="7" id="KW-1185">Reference proteome</keyword>
<comment type="similarity">
    <text evidence="1">Belongs to the 'phage' integrase family.</text>
</comment>
<accession>A0A073ICK0</accession>
<dbReference type="PANTHER" id="PTHR30349">
    <property type="entry name" value="PHAGE INTEGRASE-RELATED"/>
    <property type="match status" value="1"/>
</dbReference>
<dbReference type="CDD" id="cd01184">
    <property type="entry name" value="INT_C_like_1"/>
    <property type="match status" value="1"/>
</dbReference>
<proteinExistence type="inferred from homology"/>
<dbReference type="PANTHER" id="PTHR30349:SF41">
    <property type="entry name" value="INTEGRASE_RECOMBINASE PROTEIN MJ0367-RELATED"/>
    <property type="match status" value="1"/>
</dbReference>
<dbReference type="GO" id="GO:0003677">
    <property type="term" value="F:DNA binding"/>
    <property type="evidence" value="ECO:0007669"/>
    <property type="project" value="UniProtKB-KW"/>
</dbReference>
<dbReference type="eggNOG" id="COG0582">
    <property type="taxonomic scope" value="Bacteria"/>
</dbReference>
<evidence type="ECO:0000256" key="2">
    <source>
        <dbReference type="ARBA" id="ARBA00022908"/>
    </source>
</evidence>